<dbReference type="InterPro" id="IPR004089">
    <property type="entry name" value="MCPsignal_dom"/>
</dbReference>
<dbReference type="Pfam" id="PF00015">
    <property type="entry name" value="MCPsignal"/>
    <property type="match status" value="1"/>
</dbReference>
<dbReference type="PRINTS" id="PR00260">
    <property type="entry name" value="CHEMTRNSDUCR"/>
</dbReference>
<keyword evidence="5" id="KW-0812">Transmembrane</keyword>
<evidence type="ECO:0000256" key="5">
    <source>
        <dbReference type="SAM" id="Phobius"/>
    </source>
</evidence>
<accession>A0ABT0SA73</accession>
<sequence length="501" mass="52784">MIQLNDLRLRGLMLLAMFGWLCTIALMGLALVFDLKNELVPVVLSAAVTIIPTFIAMRPRYDLSIGMTFAVMAAVQPALLVYMLQGHPWQMEGHMYFFVGLAALTLLCDWRPMAAAVGLIAAHHLLLSFVAPEWVFIGSGDFSRVLVHALAVSWVLAVLGPVMVHMGRLFSEQAEARSTSEGLAASAQAALEQARAAQSEVEAEREKRLEIERRGMADARRGELMALAEAFEGSVANIVQSVAAAAEQMAHAASNMHQFAHNAGEQSAEAARDAESASQNALRVSAGVSDLSKSILSIASNAEQQANLGEAARGASKTGEEVIRTLSERTQNIEAFVGLIQGVASQTNMLALNATIESARAGEAGRGFGVVAAEVKALANKAHEASGQINQLVSDIDSGAAEAENVIGQVSRAMTELAESAEKIRGVIGDQSNVASLIEQGAVDSAAGADQIAKRISEVAKAAGEAVKLSDEVHASADGLTRIAHGLRSATDEFLSQLRAA</sequence>
<dbReference type="PANTHER" id="PTHR32089:SF112">
    <property type="entry name" value="LYSOZYME-LIKE PROTEIN-RELATED"/>
    <property type="match status" value="1"/>
</dbReference>
<evidence type="ECO:0000256" key="4">
    <source>
        <dbReference type="SAM" id="Coils"/>
    </source>
</evidence>
<evidence type="ECO:0000259" key="6">
    <source>
        <dbReference type="PROSITE" id="PS50111"/>
    </source>
</evidence>
<evidence type="ECO:0000313" key="7">
    <source>
        <dbReference type="EMBL" id="MCL6741029.1"/>
    </source>
</evidence>
<dbReference type="InterPro" id="IPR004090">
    <property type="entry name" value="Chemotax_Me-accpt_rcpt"/>
</dbReference>
<feature type="coiled-coil region" evidence="4">
    <location>
        <begin position="184"/>
        <end position="214"/>
    </location>
</feature>
<dbReference type="PROSITE" id="PS50111">
    <property type="entry name" value="CHEMOTAXIS_TRANSDUC_2"/>
    <property type="match status" value="1"/>
</dbReference>
<dbReference type="EMBL" id="JAMGBB010000001">
    <property type="protein sequence ID" value="MCL6741029.1"/>
    <property type="molecule type" value="Genomic_DNA"/>
</dbReference>
<dbReference type="PANTHER" id="PTHR32089">
    <property type="entry name" value="METHYL-ACCEPTING CHEMOTAXIS PROTEIN MCPB"/>
    <property type="match status" value="1"/>
</dbReference>
<feature type="transmembrane region" description="Helical" evidence="5">
    <location>
        <begin position="12"/>
        <end position="33"/>
    </location>
</feature>
<feature type="transmembrane region" description="Helical" evidence="5">
    <location>
        <begin position="63"/>
        <end position="82"/>
    </location>
</feature>
<dbReference type="SUPFAM" id="SSF58104">
    <property type="entry name" value="Methyl-accepting chemotaxis protein (MCP) signaling domain"/>
    <property type="match status" value="1"/>
</dbReference>
<comment type="caution">
    <text evidence="7">The sequence shown here is derived from an EMBL/GenBank/DDBJ whole genome shotgun (WGS) entry which is preliminary data.</text>
</comment>
<keyword evidence="5" id="KW-1133">Transmembrane helix</keyword>
<evidence type="ECO:0000256" key="3">
    <source>
        <dbReference type="PROSITE-ProRule" id="PRU00284"/>
    </source>
</evidence>
<feature type="transmembrane region" description="Helical" evidence="5">
    <location>
        <begin position="39"/>
        <end position="56"/>
    </location>
</feature>
<dbReference type="Gene3D" id="1.10.287.950">
    <property type="entry name" value="Methyl-accepting chemotaxis protein"/>
    <property type="match status" value="1"/>
</dbReference>
<keyword evidence="1 3" id="KW-0807">Transducer</keyword>
<keyword evidence="4" id="KW-0175">Coiled coil</keyword>
<evidence type="ECO:0000313" key="8">
    <source>
        <dbReference type="Proteomes" id="UP001165383"/>
    </source>
</evidence>
<protein>
    <submittedName>
        <fullName evidence="7">Methyl-accepting chemotaxis protein</fullName>
    </submittedName>
</protein>
<feature type="transmembrane region" description="Helical" evidence="5">
    <location>
        <begin position="145"/>
        <end position="164"/>
    </location>
</feature>
<reference evidence="7" key="1">
    <citation type="submission" date="2022-05" db="EMBL/GenBank/DDBJ databases">
        <authorList>
            <person name="Jo J.-H."/>
            <person name="Im W.-T."/>
        </authorList>
    </citation>
    <scope>NUCLEOTIDE SEQUENCE</scope>
    <source>
        <strain evidence="7">RB56-2</strain>
    </source>
</reference>
<feature type="domain" description="Methyl-accepting transducer" evidence="6">
    <location>
        <begin position="245"/>
        <end position="481"/>
    </location>
</feature>
<feature type="transmembrane region" description="Helical" evidence="5">
    <location>
        <begin position="117"/>
        <end position="139"/>
    </location>
</feature>
<dbReference type="RefSeq" id="WP_249915437.1">
    <property type="nucleotide sequence ID" value="NZ_JAMGBB010000001.1"/>
</dbReference>
<proteinExistence type="inferred from homology"/>
<comment type="similarity">
    <text evidence="2">Belongs to the methyl-accepting chemotaxis (MCP) protein family.</text>
</comment>
<dbReference type="Proteomes" id="UP001165383">
    <property type="component" value="Unassembled WGS sequence"/>
</dbReference>
<evidence type="ECO:0000256" key="2">
    <source>
        <dbReference type="ARBA" id="ARBA00029447"/>
    </source>
</evidence>
<keyword evidence="5" id="KW-0472">Membrane</keyword>
<keyword evidence="8" id="KW-1185">Reference proteome</keyword>
<gene>
    <name evidence="7" type="ORF">LZ518_07790</name>
</gene>
<dbReference type="SMART" id="SM00283">
    <property type="entry name" value="MA"/>
    <property type="match status" value="1"/>
</dbReference>
<name>A0ABT0SA73_9SPHN</name>
<evidence type="ECO:0000256" key="1">
    <source>
        <dbReference type="ARBA" id="ARBA00023224"/>
    </source>
</evidence>
<organism evidence="7 8">
    <name type="scientific">Sphingomonas brevis</name>
    <dbReference type="NCBI Taxonomy" id="2908206"/>
    <lineage>
        <taxon>Bacteria</taxon>
        <taxon>Pseudomonadati</taxon>
        <taxon>Pseudomonadota</taxon>
        <taxon>Alphaproteobacteria</taxon>
        <taxon>Sphingomonadales</taxon>
        <taxon>Sphingomonadaceae</taxon>
        <taxon>Sphingomonas</taxon>
    </lineage>
</organism>